<evidence type="ECO:0000313" key="17">
    <source>
        <dbReference type="Proteomes" id="UP001212411"/>
    </source>
</evidence>
<evidence type="ECO:0000256" key="9">
    <source>
        <dbReference type="ARBA" id="ARBA00022989"/>
    </source>
</evidence>
<evidence type="ECO:0000256" key="2">
    <source>
        <dbReference type="ARBA" id="ARBA00004477"/>
    </source>
</evidence>
<evidence type="ECO:0000256" key="12">
    <source>
        <dbReference type="ARBA" id="ARBA00023180"/>
    </source>
</evidence>
<feature type="transmembrane region" description="Helical" evidence="14">
    <location>
        <begin position="575"/>
        <end position="595"/>
    </location>
</feature>
<evidence type="ECO:0000256" key="11">
    <source>
        <dbReference type="ARBA" id="ARBA00023136"/>
    </source>
</evidence>
<name>A0AAF0AWP1_9SCHI</name>
<keyword evidence="17" id="KW-1185">Reference proteome</keyword>
<dbReference type="InterPro" id="IPR045175">
    <property type="entry name" value="M28_fam"/>
</dbReference>
<evidence type="ECO:0000259" key="15">
    <source>
        <dbReference type="Pfam" id="PF04389"/>
    </source>
</evidence>
<keyword evidence="3 13" id="KW-0645">Protease</keyword>
<evidence type="ECO:0000256" key="10">
    <source>
        <dbReference type="ARBA" id="ARBA00023049"/>
    </source>
</evidence>
<keyword evidence="7" id="KW-0256">Endoplasmic reticulum</keyword>
<feature type="transmembrane region" description="Helical" evidence="14">
    <location>
        <begin position="16"/>
        <end position="35"/>
    </location>
</feature>
<feature type="transmembrane region" description="Helical" evidence="14">
    <location>
        <begin position="360"/>
        <end position="384"/>
    </location>
</feature>
<gene>
    <name evidence="16" type="primary">erm1</name>
    <name evidence="16" type="ORF">SOMG_03031</name>
</gene>
<dbReference type="InterPro" id="IPR007484">
    <property type="entry name" value="Peptidase_M28"/>
</dbReference>
<evidence type="ECO:0000256" key="8">
    <source>
        <dbReference type="ARBA" id="ARBA00022833"/>
    </source>
</evidence>
<reference evidence="16 17" key="1">
    <citation type="journal article" date="2023" name="G3 (Bethesda)">
        <title>A high-quality reference genome for the fission yeast Schizosaccharomyces osmophilus.</title>
        <authorList>
            <person name="Jia G.S."/>
            <person name="Zhang W.C."/>
            <person name="Liang Y."/>
            <person name="Liu X.H."/>
            <person name="Rhind N."/>
            <person name="Pidoux A."/>
            <person name="Brysch-Herzberg M."/>
            <person name="Du L.L."/>
        </authorList>
    </citation>
    <scope>NUCLEOTIDE SEQUENCE [LARGE SCALE GENOMIC DNA]</scope>
    <source>
        <strain evidence="16 17">CBS 15793</strain>
    </source>
</reference>
<proteinExistence type="inferred from homology"/>
<evidence type="ECO:0000256" key="3">
    <source>
        <dbReference type="ARBA" id="ARBA00022670"/>
    </source>
</evidence>
<comment type="similarity">
    <text evidence="13">Belongs to the peptidase M28 family.</text>
</comment>
<feature type="transmembrane region" description="Helical" evidence="14">
    <location>
        <begin position="391"/>
        <end position="413"/>
    </location>
</feature>
<organism evidence="16 17">
    <name type="scientific">Schizosaccharomyces osmophilus</name>
    <dbReference type="NCBI Taxonomy" id="2545709"/>
    <lineage>
        <taxon>Eukaryota</taxon>
        <taxon>Fungi</taxon>
        <taxon>Dikarya</taxon>
        <taxon>Ascomycota</taxon>
        <taxon>Taphrinomycotina</taxon>
        <taxon>Schizosaccharomycetes</taxon>
        <taxon>Schizosaccharomycetales</taxon>
        <taxon>Schizosaccharomycetaceae</taxon>
        <taxon>Schizosaccharomyces</taxon>
    </lineage>
</organism>
<dbReference type="FunFam" id="3.40.630.10:FF:000097">
    <property type="entry name" value="Peptide hydrolase"/>
    <property type="match status" value="1"/>
</dbReference>
<evidence type="ECO:0000256" key="5">
    <source>
        <dbReference type="ARBA" id="ARBA00022723"/>
    </source>
</evidence>
<protein>
    <recommendedName>
        <fullName evidence="13">Peptide hydrolase</fullName>
        <ecNumber evidence="13">3.4.-.-</ecNumber>
    </recommendedName>
</protein>
<feature type="domain" description="Peptidase M28" evidence="15">
    <location>
        <begin position="139"/>
        <end position="330"/>
    </location>
</feature>
<dbReference type="PANTHER" id="PTHR12147:SF22">
    <property type="entry name" value="ENDOPLASMIC RETICULUM METALLOPEPTIDASE 1"/>
    <property type="match status" value="1"/>
</dbReference>
<evidence type="ECO:0000256" key="1">
    <source>
        <dbReference type="ARBA" id="ARBA00001947"/>
    </source>
</evidence>
<keyword evidence="5 13" id="KW-0479">Metal-binding</keyword>
<dbReference type="RefSeq" id="XP_056037327.1">
    <property type="nucleotide sequence ID" value="XM_056181822.1"/>
</dbReference>
<dbReference type="Proteomes" id="UP001212411">
    <property type="component" value="Chromosome 2"/>
</dbReference>
<evidence type="ECO:0000256" key="13">
    <source>
        <dbReference type="RuleBase" id="RU361240"/>
    </source>
</evidence>
<dbReference type="Gene3D" id="3.40.630.10">
    <property type="entry name" value="Zn peptidases"/>
    <property type="match status" value="1"/>
</dbReference>
<evidence type="ECO:0000256" key="4">
    <source>
        <dbReference type="ARBA" id="ARBA00022692"/>
    </source>
</evidence>
<dbReference type="AlphaFoldDB" id="A0AAF0AWP1"/>
<feature type="transmembrane region" description="Helical" evidence="14">
    <location>
        <begin position="463"/>
        <end position="494"/>
    </location>
</feature>
<dbReference type="KEGG" id="som:SOMG_03031"/>
<accession>A0AAF0AWP1</accession>
<dbReference type="InterPro" id="IPR048024">
    <property type="entry name" value="Fxna-like_M28_dom"/>
</dbReference>
<feature type="transmembrane region" description="Helical" evidence="14">
    <location>
        <begin position="433"/>
        <end position="451"/>
    </location>
</feature>
<dbReference type="PANTHER" id="PTHR12147">
    <property type="entry name" value="METALLOPEPTIDASE M28 FAMILY MEMBER"/>
    <property type="match status" value="1"/>
</dbReference>
<keyword evidence="12" id="KW-0325">Glycoprotein</keyword>
<feature type="transmembrane region" description="Helical" evidence="14">
    <location>
        <begin position="543"/>
        <end position="563"/>
    </location>
</feature>
<feature type="transmembrane region" description="Helical" evidence="14">
    <location>
        <begin position="506"/>
        <end position="531"/>
    </location>
</feature>
<dbReference type="GO" id="GO:0046872">
    <property type="term" value="F:metal ion binding"/>
    <property type="evidence" value="ECO:0007669"/>
    <property type="project" value="UniProtKB-KW"/>
</dbReference>
<keyword evidence="9 14" id="KW-1133">Transmembrane helix</keyword>
<dbReference type="GO" id="GO:0005789">
    <property type="term" value="C:endoplasmic reticulum membrane"/>
    <property type="evidence" value="ECO:0007669"/>
    <property type="project" value="UniProtKB-SubCell"/>
</dbReference>
<sequence length="821" mass="92115">MTSPSRGCQVLRKHGVSSLFLFALIVLMTQIVSYFHNSLISPVDSLYKPDGTPQLSEKAIMRHVKELSENIGYRILGTVEQDRARRYIMDEVLAIQKNLENSPLSNTHEIEVYYESGDGAHLFDFMNKYVIKKYHGLKNIAVRLSNGTDASKEEAVLVNAHIDSTLPSPGATDDALAVGILLENLRILSSQPTPLTNSVVFLFNDAEESLQDASHMFITQSVLKDSVKYVVNLEACGTTGAEILFQATSDEMIKAYSHVPRPFATVLADDVFRTGIIISDTDFRQFVQYGNLTGLDMAVVQNSYLYHTKKDRALYISPGTAQQFGGNILAILQYLTSHEANMNNLATSDTVYFSIFNRLFFMYSSTTGRILNAAVGGLGIYLAIRGSDSIVLPFLFQLLTVFSAFLFPNIWAYVFGNVLNKGMSWFRNENWPLLIYLPVIIASIISSSWINKKSEYQTFKATILVFSLMTFIPLPSAYLATLIDFFMILALVINDFVFRKQKEVHLLSYVIGSIGSLTVGLEASITMLDIFVPLTGRIGIEKVADNIISTICTCCFFISFPLLSPWIQRIRSPCFIKFGFLLSILVALSSSYILGGQDTYYDALHPRRVFVQHMENITSNEFSLHIATADSAPGFDKLVSNVASKISEEPAVKTEVNDWNSDWDTVYPFSQFLGSYRIPLNEESNFEHKPRLSFSNKVVENGVANVTVTVDYPGLIWTVLSFDADLISWSLPELPKYVRRHHIREVSAYGINSYSFNMSYVDEPIFFDFVGLDAIGHYPSKFEEGEHRPSMRMCSSLNEVYLPEWIDALCMGVVSAAFELD</sequence>
<comment type="subcellular location">
    <subcellularLocation>
        <location evidence="2">Endoplasmic reticulum membrane</location>
        <topology evidence="2">Multi-pass membrane protein</topology>
    </subcellularLocation>
</comment>
<evidence type="ECO:0000256" key="7">
    <source>
        <dbReference type="ARBA" id="ARBA00022824"/>
    </source>
</evidence>
<evidence type="ECO:0000256" key="6">
    <source>
        <dbReference type="ARBA" id="ARBA00022801"/>
    </source>
</evidence>
<dbReference type="CDD" id="cd03875">
    <property type="entry name" value="M28_Fxna_like"/>
    <property type="match status" value="1"/>
</dbReference>
<keyword evidence="4 14" id="KW-0812">Transmembrane</keyword>
<evidence type="ECO:0000256" key="14">
    <source>
        <dbReference type="SAM" id="Phobius"/>
    </source>
</evidence>
<keyword evidence="10" id="KW-0482">Metalloprotease</keyword>
<dbReference type="GO" id="GO:0008235">
    <property type="term" value="F:metalloexopeptidase activity"/>
    <property type="evidence" value="ECO:0007669"/>
    <property type="project" value="InterPro"/>
</dbReference>
<dbReference type="EMBL" id="CP115612">
    <property type="protein sequence ID" value="WBW73084.1"/>
    <property type="molecule type" value="Genomic_DNA"/>
</dbReference>
<comment type="cofactor">
    <cofactor evidence="1">
        <name>Zn(2+)</name>
        <dbReference type="ChEBI" id="CHEBI:29105"/>
    </cofactor>
</comment>
<keyword evidence="11 14" id="KW-0472">Membrane</keyword>
<dbReference type="SUPFAM" id="SSF53187">
    <property type="entry name" value="Zn-dependent exopeptidases"/>
    <property type="match status" value="1"/>
</dbReference>
<keyword evidence="6 13" id="KW-0378">Hydrolase</keyword>
<dbReference type="EC" id="3.4.-.-" evidence="13"/>
<dbReference type="GeneID" id="80876511"/>
<keyword evidence="8 13" id="KW-0862">Zinc</keyword>
<dbReference type="Pfam" id="PF04389">
    <property type="entry name" value="Peptidase_M28"/>
    <property type="match status" value="1"/>
</dbReference>
<dbReference type="GO" id="GO:0006508">
    <property type="term" value="P:proteolysis"/>
    <property type="evidence" value="ECO:0007669"/>
    <property type="project" value="UniProtKB-KW"/>
</dbReference>
<evidence type="ECO:0000313" key="16">
    <source>
        <dbReference type="EMBL" id="WBW73084.1"/>
    </source>
</evidence>